<gene>
    <name evidence="2" type="ORF">RVIR1_14730</name>
</gene>
<dbReference type="Pfam" id="PF03891">
    <property type="entry name" value="DUF333"/>
    <property type="match status" value="1"/>
</dbReference>
<evidence type="ECO:0000256" key="1">
    <source>
        <dbReference type="SAM" id="SignalP"/>
    </source>
</evidence>
<name>A0A2Z5UXJ6_9COXI</name>
<sequence>MKWLFVPVFLILVSPAFAIANPASVYCAQHGGKLTIVNNKNGQVGICLFPDRSYCEEWSYMRGTCKPGQRFLTKKVPKYRY</sequence>
<accession>A0A2Z5UXJ6</accession>
<dbReference type="Proteomes" id="UP000282483">
    <property type="component" value="Chromosome"/>
</dbReference>
<dbReference type="InterPro" id="IPR005590">
    <property type="entry name" value="DUF333"/>
</dbReference>
<feature type="signal peptide" evidence="1">
    <location>
        <begin position="1"/>
        <end position="18"/>
    </location>
</feature>
<feature type="chain" id="PRO_5016325108" evidence="1">
    <location>
        <begin position="19"/>
        <end position="81"/>
    </location>
</feature>
<keyword evidence="3" id="KW-1185">Reference proteome</keyword>
<dbReference type="PANTHER" id="PTHR38008">
    <property type="entry name" value="HEMOLYSIN-RELATED"/>
    <property type="match status" value="1"/>
</dbReference>
<evidence type="ECO:0000313" key="3">
    <source>
        <dbReference type="Proteomes" id="UP000282483"/>
    </source>
</evidence>
<reference evidence="2 3" key="1">
    <citation type="submission" date="2017-03" db="EMBL/GenBank/DDBJ databases">
        <title>The genome sequence of Candidatus Rickettsiella viridis.</title>
        <authorList>
            <person name="Nikoh N."/>
            <person name="Tsuchida T."/>
            <person name="Yamaguchi K."/>
            <person name="Maeda T."/>
            <person name="Shigenobu S."/>
            <person name="Fukatsu T."/>
        </authorList>
    </citation>
    <scope>NUCLEOTIDE SEQUENCE [LARGE SCALE GENOMIC DNA]</scope>
    <source>
        <strain evidence="2 3">Ap-RA04</strain>
    </source>
</reference>
<dbReference type="OrthoDB" id="148878at2"/>
<dbReference type="PANTHER" id="PTHR38008:SF2">
    <property type="entry name" value="HEMOLYSIN"/>
    <property type="match status" value="1"/>
</dbReference>
<evidence type="ECO:0000313" key="2">
    <source>
        <dbReference type="EMBL" id="BBB15911.1"/>
    </source>
</evidence>
<dbReference type="EMBL" id="AP018005">
    <property type="protein sequence ID" value="BBB15911.1"/>
    <property type="molecule type" value="Genomic_DNA"/>
</dbReference>
<dbReference type="KEGG" id="rvi:RVIR1_14730"/>
<organism evidence="2 3">
    <name type="scientific">Candidatus Rickettsiella viridis</name>
    <dbReference type="NCBI Taxonomy" id="676208"/>
    <lineage>
        <taxon>Bacteria</taxon>
        <taxon>Pseudomonadati</taxon>
        <taxon>Pseudomonadota</taxon>
        <taxon>Gammaproteobacteria</taxon>
        <taxon>Legionellales</taxon>
        <taxon>Coxiellaceae</taxon>
        <taxon>Rickettsiella</taxon>
    </lineage>
</organism>
<keyword evidence="1" id="KW-0732">Signal</keyword>
<proteinExistence type="predicted"/>
<protein>
    <submittedName>
        <fullName evidence="2">Hemolysin</fullName>
    </submittedName>
</protein>
<dbReference type="RefSeq" id="WP_126323442.1">
    <property type="nucleotide sequence ID" value="NZ_AP018005.1"/>
</dbReference>
<dbReference type="AlphaFoldDB" id="A0A2Z5UXJ6"/>